<reference evidence="1" key="1">
    <citation type="journal article" date="2023" name="Nat. Microbiol.">
        <title>Babesia duncani multi-omics identifies virulence factors and drug targets.</title>
        <authorList>
            <person name="Singh P."/>
            <person name="Lonardi S."/>
            <person name="Liang Q."/>
            <person name="Vydyam P."/>
            <person name="Khabirova E."/>
            <person name="Fang T."/>
            <person name="Gihaz S."/>
            <person name="Thekkiniath J."/>
            <person name="Munshi M."/>
            <person name="Abel S."/>
            <person name="Ciampossin L."/>
            <person name="Batugedara G."/>
            <person name="Gupta M."/>
            <person name="Lu X.M."/>
            <person name="Lenz T."/>
            <person name="Chakravarty S."/>
            <person name="Cornillot E."/>
            <person name="Hu Y."/>
            <person name="Ma W."/>
            <person name="Gonzalez L.M."/>
            <person name="Sanchez S."/>
            <person name="Estrada K."/>
            <person name="Sanchez-Flores A."/>
            <person name="Montero E."/>
            <person name="Harb O.S."/>
            <person name="Le Roch K.G."/>
            <person name="Mamoun C.B."/>
        </authorList>
    </citation>
    <scope>NUCLEOTIDE SEQUENCE</scope>
    <source>
        <strain evidence="1">WA1</strain>
    </source>
</reference>
<sequence>MASERNDCNCRSIECLQLSNNQNSNVNNDVGKNSVYRIVSLKENGLEQTACCPVGDFLLLDLSGDVPDIAYNESSKNIDSPKQQGASKVVNSIATNRLCHNYFINKDIPTLSRTVSTSSDINQYRIWGQLKGDLGFLSKELNQQKRFTLTIGKQILNGKQNVDESGTHLLILRNVPDHCSCLCSKSNVEKQHECHSGYYEICGVVDYTLVFNERPSFFFHSLDNDSTKECWNLYTSLNINDAHTKWIIVKVNDYVLDEILKERGFFKVVNNETKKRLVLCIPGYTYNIERTEAGGIILLVYNVKSKFSNVVNQNLMSIVGSTKYVHNLIKIFPNYTQLPKNTLIDPKRIYEFIPASDEEIKEFLLNQNNVWPCHYIFMDKGFKFVEQHVYGEFVVRLLCTIPIYFSQHLKNRPSIYNLTIGDILKLIQCYPKNFEIIDSKTPNDSVIVQLLMAIGDFEEDFMNFESLLNIDISEEILNTRLKLNLYKIHWTIARCIAHLNHEIKYDDIAIKVDVTLFNDAIPSYIFDDLILYLINKNTIENSKERDYRDCIEFYYRDGTFDEVSNNLMKQFNTGKRTANEHDNLFSKTGVSLFDLGNSKNSIRDLSKTNCCNYPIYKLNTKGLTLLRHNYSMNSLLSVCRCPLSLHLGFLADEYIAIIKQNECVLKEFPLANEESLRDILSALFKLQKQWNLEILEQKLKPFIGDKDTLATITGGPEFHARLWINEEINYKNYTLNNGQEIIESSLEKKSGEGILERIKEESYIIINSNVPIR</sequence>
<organism evidence="1 2">
    <name type="scientific">Babesia duncani</name>
    <dbReference type="NCBI Taxonomy" id="323732"/>
    <lineage>
        <taxon>Eukaryota</taxon>
        <taxon>Sar</taxon>
        <taxon>Alveolata</taxon>
        <taxon>Apicomplexa</taxon>
        <taxon>Aconoidasida</taxon>
        <taxon>Piroplasmida</taxon>
        <taxon>Babesiidae</taxon>
        <taxon>Babesia</taxon>
    </lineage>
</organism>
<dbReference type="Proteomes" id="UP001214638">
    <property type="component" value="Unassembled WGS sequence"/>
</dbReference>
<keyword evidence="2" id="KW-1185">Reference proteome</keyword>
<gene>
    <name evidence="1" type="ORF">BdWA1_001949</name>
</gene>
<name>A0AAD9PKU7_9APIC</name>
<comment type="caution">
    <text evidence="1">The sequence shown here is derived from an EMBL/GenBank/DDBJ whole genome shotgun (WGS) entry which is preliminary data.</text>
</comment>
<evidence type="ECO:0000313" key="1">
    <source>
        <dbReference type="EMBL" id="KAK2196700.1"/>
    </source>
</evidence>
<proteinExistence type="predicted"/>
<accession>A0AAD9PKU7</accession>
<evidence type="ECO:0000313" key="2">
    <source>
        <dbReference type="Proteomes" id="UP001214638"/>
    </source>
</evidence>
<protein>
    <submittedName>
        <fullName evidence="1">Uncharacterized protein</fullName>
    </submittedName>
</protein>
<dbReference type="GeneID" id="94336247"/>
<dbReference type="AlphaFoldDB" id="A0AAD9PKU7"/>
<dbReference type="EMBL" id="JALLKP010000002">
    <property type="protein sequence ID" value="KAK2196700.1"/>
    <property type="molecule type" value="Genomic_DNA"/>
</dbReference>
<dbReference type="RefSeq" id="XP_067803542.1">
    <property type="nucleotide sequence ID" value="XM_067946978.1"/>
</dbReference>
<dbReference type="KEGG" id="bdw:94336247"/>